<evidence type="ECO:0000313" key="1">
    <source>
        <dbReference type="EMBL" id="NMH28221.1"/>
    </source>
</evidence>
<keyword evidence="2" id="KW-1185">Reference proteome</keyword>
<name>A0A972G0J7_9FLAO</name>
<dbReference type="EMBL" id="JAAMPU010000105">
    <property type="protein sequence ID" value="NMH28221.1"/>
    <property type="molecule type" value="Genomic_DNA"/>
</dbReference>
<dbReference type="Pfam" id="PF14092">
    <property type="entry name" value="DUF4270"/>
    <property type="match status" value="1"/>
</dbReference>
<comment type="caution">
    <text evidence="1">The sequence shown here is derived from an EMBL/GenBank/DDBJ whole genome shotgun (WGS) entry which is preliminary data.</text>
</comment>
<protein>
    <submittedName>
        <fullName evidence="1">DUF4270 domain-containing protein</fullName>
    </submittedName>
</protein>
<gene>
    <name evidence="1" type="ORF">G6047_09270</name>
</gene>
<accession>A0A972G0J7</accession>
<sequence>MHIKKFLFCLGAIAVLLVSCDRDYNELGSDILGGENYQLGTRHDFNVTASTFATGAVQSNNLATNPLGVYTDPVFGKVTANFVTQVALATEAPTIGTDPEIDDVILKIPYTSTATGETDSDGNNAYTINSLYTRGTGKFNLEIYRNGYFLRDNEVDGSNEITSQYYYTDQNQDIDNVKVGSKLNDLETTDHEENTAFFFNPKEIVTNEYADDGVTVTNTTREAPAMIIHLNKEYFAEAILNTNSANLASNNAFKEYFRGLYFKATGNNDDEALNLLNFTAGTITISYTAGETEDTRTDRTITLNLTGTTISLQERQNAFAVPQGRLAVLGGPGYTSQIDILNPSDLEMMRNEKWMINEASLSFYVDESITGMQHADHTNPQRIYLYDMNHKQAVLDYLYDNTTLSDASLNKYVYGGIYLKDSLSPTVIRHKYKIRLTNYLRSLISDDSTNVRLGLAVSQSIANSTMNRRKSGAPDFSEGSDFIPQASVISPLGTVLYGADATDETTRLKLTVYYTIPNP</sequence>
<dbReference type="RefSeq" id="WP_169527335.1">
    <property type="nucleotide sequence ID" value="NZ_JAAMPU010000105.1"/>
</dbReference>
<evidence type="ECO:0000313" key="2">
    <source>
        <dbReference type="Proteomes" id="UP000712080"/>
    </source>
</evidence>
<dbReference type="PROSITE" id="PS51257">
    <property type="entry name" value="PROKAR_LIPOPROTEIN"/>
    <property type="match status" value="1"/>
</dbReference>
<proteinExistence type="predicted"/>
<dbReference type="InterPro" id="IPR025366">
    <property type="entry name" value="DUF4270"/>
</dbReference>
<organism evidence="1 2">
    <name type="scientific">Flavobacterium silvaticum</name>
    <dbReference type="NCBI Taxonomy" id="1852020"/>
    <lineage>
        <taxon>Bacteria</taxon>
        <taxon>Pseudomonadati</taxon>
        <taxon>Bacteroidota</taxon>
        <taxon>Flavobacteriia</taxon>
        <taxon>Flavobacteriales</taxon>
        <taxon>Flavobacteriaceae</taxon>
        <taxon>Flavobacterium</taxon>
    </lineage>
</organism>
<dbReference type="AlphaFoldDB" id="A0A972G0J7"/>
<reference evidence="1" key="1">
    <citation type="submission" date="2020-02" db="EMBL/GenBank/DDBJ databases">
        <title>Flavobacterium sp. genome.</title>
        <authorList>
            <person name="Jung H.S."/>
            <person name="Baek J.H."/>
            <person name="Jeon C.O."/>
        </authorList>
    </citation>
    <scope>NUCLEOTIDE SEQUENCE</scope>
    <source>
        <strain evidence="1">SE-s28</strain>
    </source>
</reference>
<dbReference type="Proteomes" id="UP000712080">
    <property type="component" value="Unassembled WGS sequence"/>
</dbReference>